<accession>A0A2P2JW18</accession>
<dbReference type="EMBL" id="GGEC01017183">
    <property type="protein sequence ID" value="MBW97666.1"/>
    <property type="molecule type" value="Transcribed_RNA"/>
</dbReference>
<reference evidence="1" key="1">
    <citation type="submission" date="2018-02" db="EMBL/GenBank/DDBJ databases">
        <title>Rhizophora mucronata_Transcriptome.</title>
        <authorList>
            <person name="Meera S.P."/>
            <person name="Sreeshan A."/>
            <person name="Augustine A."/>
        </authorList>
    </citation>
    <scope>NUCLEOTIDE SEQUENCE</scope>
    <source>
        <tissue evidence="1">Leaf</tissue>
    </source>
</reference>
<protein>
    <submittedName>
        <fullName evidence="1">Uncharacterized protein</fullName>
    </submittedName>
</protein>
<proteinExistence type="predicted"/>
<sequence length="91" mass="10757">MSRFPKSCQIHCRKDEDLIISSQTYIRCPRKHGTSSINIFGDQYVHYISYGSLEESSRERFRNRTRVTQIILIDRSQSLMKKQSNIFSLLL</sequence>
<organism evidence="1">
    <name type="scientific">Rhizophora mucronata</name>
    <name type="common">Asiatic mangrove</name>
    <dbReference type="NCBI Taxonomy" id="61149"/>
    <lineage>
        <taxon>Eukaryota</taxon>
        <taxon>Viridiplantae</taxon>
        <taxon>Streptophyta</taxon>
        <taxon>Embryophyta</taxon>
        <taxon>Tracheophyta</taxon>
        <taxon>Spermatophyta</taxon>
        <taxon>Magnoliopsida</taxon>
        <taxon>eudicotyledons</taxon>
        <taxon>Gunneridae</taxon>
        <taxon>Pentapetalae</taxon>
        <taxon>rosids</taxon>
        <taxon>fabids</taxon>
        <taxon>Malpighiales</taxon>
        <taxon>Rhizophoraceae</taxon>
        <taxon>Rhizophora</taxon>
    </lineage>
</organism>
<dbReference type="AlphaFoldDB" id="A0A2P2JW18"/>
<evidence type="ECO:0000313" key="1">
    <source>
        <dbReference type="EMBL" id="MBW97666.1"/>
    </source>
</evidence>
<name>A0A2P2JW18_RHIMU</name>